<dbReference type="PROSITE" id="PS51186">
    <property type="entry name" value="GNAT"/>
    <property type="match status" value="1"/>
</dbReference>
<dbReference type="Pfam" id="PF13302">
    <property type="entry name" value="Acetyltransf_3"/>
    <property type="match status" value="1"/>
</dbReference>
<dbReference type="Proteomes" id="UP001597318">
    <property type="component" value="Unassembled WGS sequence"/>
</dbReference>
<organism evidence="2 3">
    <name type="scientific">Metabacillus endolithicus</name>
    <dbReference type="NCBI Taxonomy" id="1535204"/>
    <lineage>
        <taxon>Bacteria</taxon>
        <taxon>Bacillati</taxon>
        <taxon>Bacillota</taxon>
        <taxon>Bacilli</taxon>
        <taxon>Bacillales</taxon>
        <taxon>Bacillaceae</taxon>
        <taxon>Metabacillus</taxon>
    </lineage>
</organism>
<evidence type="ECO:0000259" key="1">
    <source>
        <dbReference type="PROSITE" id="PS51186"/>
    </source>
</evidence>
<dbReference type="GO" id="GO:0016746">
    <property type="term" value="F:acyltransferase activity"/>
    <property type="evidence" value="ECO:0007669"/>
    <property type="project" value="UniProtKB-KW"/>
</dbReference>
<dbReference type="InterPro" id="IPR016181">
    <property type="entry name" value="Acyl_CoA_acyltransferase"/>
</dbReference>
<feature type="domain" description="N-acetyltransferase" evidence="1">
    <location>
        <begin position="22"/>
        <end position="176"/>
    </location>
</feature>
<dbReference type="Gene3D" id="3.40.630.30">
    <property type="match status" value="1"/>
</dbReference>
<sequence length="183" mass="21060">MNTMKLNLFRGEKLKLALPLEEDFETMEKWGEDAEYLRNVDTEIALPKNKEQLAEEGKSSHTEIFFTLKTIQDNRLIGLICIHSIEWNNRTGLLAIGIGDSINRGKGYGTEALQLILRYAFHEANLDRVGLEVIEYNIGGLKAYERVGFQLEGRKRSAVYRDGKRYDVLVMGILRNEWESHLI</sequence>
<evidence type="ECO:0000313" key="3">
    <source>
        <dbReference type="Proteomes" id="UP001597318"/>
    </source>
</evidence>
<gene>
    <name evidence="2" type="ORF">ACFSKK_13790</name>
</gene>
<protein>
    <submittedName>
        <fullName evidence="2">GNAT family N-acetyltransferase</fullName>
        <ecNumber evidence="2">2.3.-.-</ecNumber>
    </submittedName>
</protein>
<proteinExistence type="predicted"/>
<dbReference type="EC" id="2.3.-.-" evidence="2"/>
<comment type="caution">
    <text evidence="2">The sequence shown here is derived from an EMBL/GenBank/DDBJ whole genome shotgun (WGS) entry which is preliminary data.</text>
</comment>
<dbReference type="SUPFAM" id="SSF55729">
    <property type="entry name" value="Acyl-CoA N-acyltransferases (Nat)"/>
    <property type="match status" value="1"/>
</dbReference>
<dbReference type="PANTHER" id="PTHR43415">
    <property type="entry name" value="SPERMIDINE N(1)-ACETYLTRANSFERASE"/>
    <property type="match status" value="1"/>
</dbReference>
<dbReference type="EMBL" id="JBHUIK010000003">
    <property type="protein sequence ID" value="MFD2214757.1"/>
    <property type="molecule type" value="Genomic_DNA"/>
</dbReference>
<dbReference type="PANTHER" id="PTHR43415:SF5">
    <property type="entry name" value="ACETYLTRANSFERASE"/>
    <property type="match status" value="1"/>
</dbReference>
<accession>A0ABW5BXG7</accession>
<keyword evidence="3" id="KW-1185">Reference proteome</keyword>
<dbReference type="InterPro" id="IPR000182">
    <property type="entry name" value="GNAT_dom"/>
</dbReference>
<reference evidence="3" key="1">
    <citation type="journal article" date="2019" name="Int. J. Syst. Evol. Microbiol.">
        <title>The Global Catalogue of Microorganisms (GCM) 10K type strain sequencing project: providing services to taxonomists for standard genome sequencing and annotation.</title>
        <authorList>
            <consortium name="The Broad Institute Genomics Platform"/>
            <consortium name="The Broad Institute Genome Sequencing Center for Infectious Disease"/>
            <person name="Wu L."/>
            <person name="Ma J."/>
        </authorList>
    </citation>
    <scope>NUCLEOTIDE SEQUENCE [LARGE SCALE GENOMIC DNA]</scope>
    <source>
        <strain evidence="3">CGMCC 1.15474</strain>
    </source>
</reference>
<keyword evidence="2" id="KW-0012">Acyltransferase</keyword>
<name>A0ABW5BXG7_9BACI</name>
<evidence type="ECO:0000313" key="2">
    <source>
        <dbReference type="EMBL" id="MFD2214757.1"/>
    </source>
</evidence>
<dbReference type="RefSeq" id="WP_247346165.1">
    <property type="nucleotide sequence ID" value="NZ_CP095550.1"/>
</dbReference>
<keyword evidence="2" id="KW-0808">Transferase</keyword>